<evidence type="ECO:0000259" key="6">
    <source>
        <dbReference type="PROSITE" id="PS51296"/>
    </source>
</evidence>
<evidence type="ECO:0000256" key="3">
    <source>
        <dbReference type="ARBA" id="ARBA00023004"/>
    </source>
</evidence>
<comment type="caution">
    <text evidence="7">The sequence shown here is derived from an EMBL/GenBank/DDBJ whole genome shotgun (WGS) entry which is preliminary data.</text>
</comment>
<evidence type="ECO:0000313" key="8">
    <source>
        <dbReference type="Proteomes" id="UP001570511"/>
    </source>
</evidence>
<dbReference type="PANTHER" id="PTHR21496">
    <property type="entry name" value="FERREDOXIN-RELATED"/>
    <property type="match status" value="1"/>
</dbReference>
<dbReference type="CDD" id="cd03467">
    <property type="entry name" value="Rieske"/>
    <property type="match status" value="1"/>
</dbReference>
<dbReference type="PROSITE" id="PS51296">
    <property type="entry name" value="RIESKE"/>
    <property type="match status" value="1"/>
</dbReference>
<dbReference type="SUPFAM" id="SSF50022">
    <property type="entry name" value="ISP domain"/>
    <property type="match status" value="1"/>
</dbReference>
<reference evidence="7 8" key="1">
    <citation type="submission" date="2024-08" db="EMBL/GenBank/DDBJ databases">
        <title>Halobellus sp. MBLA0158 whole genome sequence.</title>
        <authorList>
            <person name="Hwang C.Y."/>
            <person name="Cho E.-S."/>
            <person name="Seo M.-J."/>
        </authorList>
    </citation>
    <scope>NUCLEOTIDE SEQUENCE [LARGE SCALE GENOMIC DNA]</scope>
    <source>
        <strain evidence="7 8">MBLA0158</strain>
    </source>
</reference>
<keyword evidence="3" id="KW-0408">Iron</keyword>
<evidence type="ECO:0000256" key="1">
    <source>
        <dbReference type="ARBA" id="ARBA00022714"/>
    </source>
</evidence>
<keyword evidence="1" id="KW-0001">2Fe-2S</keyword>
<dbReference type="InterPro" id="IPR036922">
    <property type="entry name" value="Rieske_2Fe-2S_sf"/>
</dbReference>
<dbReference type="InterPro" id="IPR017941">
    <property type="entry name" value="Rieske_2Fe-2S"/>
</dbReference>
<dbReference type="Pfam" id="PF00355">
    <property type="entry name" value="Rieske"/>
    <property type="match status" value="1"/>
</dbReference>
<proteinExistence type="predicted"/>
<evidence type="ECO:0000256" key="4">
    <source>
        <dbReference type="ARBA" id="ARBA00023014"/>
    </source>
</evidence>
<dbReference type="RefSeq" id="WP_372390206.1">
    <property type="nucleotide sequence ID" value="NZ_JBGNYA010000001.1"/>
</dbReference>
<name>A0ABD5MFT8_9EURY</name>
<dbReference type="PANTHER" id="PTHR21496:SF0">
    <property type="entry name" value="RIESKE DOMAIN-CONTAINING PROTEIN"/>
    <property type="match status" value="1"/>
</dbReference>
<dbReference type="EMBL" id="JBGNYA010000001">
    <property type="protein sequence ID" value="MFA1611823.1"/>
    <property type="molecule type" value="Genomic_DNA"/>
</dbReference>
<dbReference type="GO" id="GO:0046872">
    <property type="term" value="F:metal ion binding"/>
    <property type="evidence" value="ECO:0007669"/>
    <property type="project" value="UniProtKB-KW"/>
</dbReference>
<evidence type="ECO:0000313" key="7">
    <source>
        <dbReference type="EMBL" id="MFA1611823.1"/>
    </source>
</evidence>
<sequence>MSGDSAGDLVAVGPADDFEDGDRAFVEIDGAEVGVLRVEGEFYALQNHCLHDGGPVCSGKTHRKLVGEFEEPGKRVERSYTDEECVISCPWHGWSYDIETGEHLGNDDIVLPTYEVVVEDGVVHVGDRRAP</sequence>
<evidence type="ECO:0000256" key="2">
    <source>
        <dbReference type="ARBA" id="ARBA00022723"/>
    </source>
</evidence>
<evidence type="ECO:0000256" key="5">
    <source>
        <dbReference type="ARBA" id="ARBA00034078"/>
    </source>
</evidence>
<accession>A0ABD5MFT8</accession>
<dbReference type="GO" id="GO:0051537">
    <property type="term" value="F:2 iron, 2 sulfur cluster binding"/>
    <property type="evidence" value="ECO:0007669"/>
    <property type="project" value="UniProtKB-KW"/>
</dbReference>
<dbReference type="Gene3D" id="2.102.10.10">
    <property type="entry name" value="Rieske [2Fe-2S] iron-sulphur domain"/>
    <property type="match status" value="1"/>
</dbReference>
<dbReference type="AlphaFoldDB" id="A0ABD5MFT8"/>
<keyword evidence="2" id="KW-0479">Metal-binding</keyword>
<gene>
    <name evidence="7" type="ORF">OS889_12485</name>
</gene>
<dbReference type="Proteomes" id="UP001570511">
    <property type="component" value="Unassembled WGS sequence"/>
</dbReference>
<organism evidence="7 8">
    <name type="scientific">Halobellus rubicundus</name>
    <dbReference type="NCBI Taxonomy" id="2996466"/>
    <lineage>
        <taxon>Archaea</taxon>
        <taxon>Methanobacteriati</taxon>
        <taxon>Methanobacteriota</taxon>
        <taxon>Stenosarchaea group</taxon>
        <taxon>Halobacteria</taxon>
        <taxon>Halobacteriales</taxon>
        <taxon>Haloferacaceae</taxon>
        <taxon>Halobellus</taxon>
    </lineage>
</organism>
<keyword evidence="4" id="KW-0411">Iron-sulfur</keyword>
<keyword evidence="8" id="KW-1185">Reference proteome</keyword>
<protein>
    <submittedName>
        <fullName evidence="7">Rieske (2Fe-2S) protein</fullName>
    </submittedName>
</protein>
<feature type="domain" description="Rieske" evidence="6">
    <location>
        <begin position="9"/>
        <end position="125"/>
    </location>
</feature>
<comment type="cofactor">
    <cofactor evidence="5">
        <name>[2Fe-2S] cluster</name>
        <dbReference type="ChEBI" id="CHEBI:190135"/>
    </cofactor>
</comment>